<dbReference type="InterPro" id="IPR002767">
    <property type="entry name" value="Thiamine_BP"/>
</dbReference>
<dbReference type="AlphaFoldDB" id="A0A2D0MWD9"/>
<gene>
    <name evidence="3" type="ORF">CRP01_41510</name>
</gene>
<dbReference type="Gene3D" id="3.30.70.930">
    <property type="match status" value="1"/>
</dbReference>
<dbReference type="Proteomes" id="UP000223913">
    <property type="component" value="Unassembled WGS sequence"/>
</dbReference>
<evidence type="ECO:0000313" key="4">
    <source>
        <dbReference type="Proteomes" id="UP000223913"/>
    </source>
</evidence>
<comment type="caution">
    <text evidence="3">The sequence shown here is derived from an EMBL/GenBank/DDBJ whole genome shotgun (WGS) entry which is preliminary data.</text>
</comment>
<name>A0A2D0MWD9_FLAN2</name>
<dbReference type="InterPro" id="IPR051614">
    <property type="entry name" value="UPF0045_domain"/>
</dbReference>
<dbReference type="SUPFAM" id="SSF89957">
    <property type="entry name" value="MTH1187/YkoF-like"/>
    <property type="match status" value="1"/>
</dbReference>
<evidence type="ECO:0000256" key="1">
    <source>
        <dbReference type="ARBA" id="ARBA00010272"/>
    </source>
</evidence>
<dbReference type="PANTHER" id="PTHR33777">
    <property type="entry name" value="UPF0045 PROTEIN ECM15"/>
    <property type="match status" value="1"/>
</dbReference>
<dbReference type="Pfam" id="PF01910">
    <property type="entry name" value="Thiamine_BP"/>
    <property type="match status" value="1"/>
</dbReference>
<dbReference type="PANTHER" id="PTHR33777:SF1">
    <property type="entry name" value="UPF0045 PROTEIN ECM15"/>
    <property type="match status" value="1"/>
</dbReference>
<sequence>MCLNLRFFECMYTRFFVNLFQARTHPQPSTVDRPPSTTTMPNKNVNLSLQIVPINTQDAYPVIDEAIYAIQRSGVKHEVQPFATLMEGELSELWQAVLDAKAAALEAGAEELILNIQVHLKKDKDVALTEKTEKFR</sequence>
<evidence type="ECO:0000313" key="3">
    <source>
        <dbReference type="EMBL" id="PHN00574.1"/>
    </source>
</evidence>
<evidence type="ECO:0000259" key="2">
    <source>
        <dbReference type="Pfam" id="PF01910"/>
    </source>
</evidence>
<feature type="domain" description="Thiamine-binding protein" evidence="2">
    <location>
        <begin position="48"/>
        <end position="135"/>
    </location>
</feature>
<keyword evidence="4" id="KW-1185">Reference proteome</keyword>
<protein>
    <recommendedName>
        <fullName evidence="2">Thiamine-binding protein domain-containing protein</fullName>
    </recommendedName>
</protein>
<dbReference type="InterPro" id="IPR029756">
    <property type="entry name" value="MTH1187/YkoF-like"/>
</dbReference>
<comment type="similarity">
    <text evidence="1">Belongs to the UPF0045 family.</text>
</comment>
<proteinExistence type="inferred from homology"/>
<dbReference type="EMBL" id="PDUD01000100">
    <property type="protein sequence ID" value="PHN00574.1"/>
    <property type="molecule type" value="Genomic_DNA"/>
</dbReference>
<dbReference type="GO" id="GO:0005829">
    <property type="term" value="C:cytosol"/>
    <property type="evidence" value="ECO:0007669"/>
    <property type="project" value="TreeGrafter"/>
</dbReference>
<accession>A0A2D0MWD9</accession>
<reference evidence="3 4" key="1">
    <citation type="submission" date="2017-10" db="EMBL/GenBank/DDBJ databases">
        <title>The draft genome sequence of Lewinella nigricans NBRC 102662.</title>
        <authorList>
            <person name="Wang K."/>
        </authorList>
    </citation>
    <scope>NUCLEOTIDE SEQUENCE [LARGE SCALE GENOMIC DNA]</scope>
    <source>
        <strain evidence="3 4">NBRC 102662</strain>
    </source>
</reference>
<dbReference type="OrthoDB" id="5886358at2"/>
<organism evidence="3 4">
    <name type="scientific">Flavilitoribacter nigricans (strain ATCC 23147 / DSM 23189 / NBRC 102662 / NCIMB 1420 / SS-2)</name>
    <name type="common">Lewinella nigricans</name>
    <dbReference type="NCBI Taxonomy" id="1122177"/>
    <lineage>
        <taxon>Bacteria</taxon>
        <taxon>Pseudomonadati</taxon>
        <taxon>Bacteroidota</taxon>
        <taxon>Saprospiria</taxon>
        <taxon>Saprospirales</taxon>
        <taxon>Lewinellaceae</taxon>
        <taxon>Flavilitoribacter</taxon>
    </lineage>
</organism>